<dbReference type="HOGENOM" id="CLU_000960_27_1_1"/>
<dbReference type="Proteomes" id="UP000027195">
    <property type="component" value="Unassembled WGS sequence"/>
</dbReference>
<comment type="subcellular location">
    <subcellularLocation>
        <location evidence="1">Membrane</location>
        <topology evidence="1">Multi-pass membrane protein</topology>
    </subcellularLocation>
</comment>
<dbReference type="GO" id="GO:0016020">
    <property type="term" value="C:membrane"/>
    <property type="evidence" value="ECO:0007669"/>
    <property type="project" value="UniProtKB-SubCell"/>
</dbReference>
<dbReference type="PANTHER" id="PTHR42718:SF9">
    <property type="entry name" value="MAJOR FACILITATOR SUPERFAMILY MULTIDRUG TRANSPORTER MFSC"/>
    <property type="match status" value="1"/>
</dbReference>
<keyword evidence="3 7" id="KW-0812">Transmembrane</keyword>
<reference evidence="10" key="1">
    <citation type="journal article" date="2014" name="Proc. Natl. Acad. Sci. U.S.A.">
        <title>Extensive sampling of basidiomycete genomes demonstrates inadequacy of the white-rot/brown-rot paradigm for wood decay fungi.</title>
        <authorList>
            <person name="Riley R."/>
            <person name="Salamov A.A."/>
            <person name="Brown D.W."/>
            <person name="Nagy L.G."/>
            <person name="Floudas D."/>
            <person name="Held B.W."/>
            <person name="Levasseur A."/>
            <person name="Lombard V."/>
            <person name="Morin E."/>
            <person name="Otillar R."/>
            <person name="Lindquist E.A."/>
            <person name="Sun H."/>
            <person name="LaButti K.M."/>
            <person name="Schmutz J."/>
            <person name="Jabbour D."/>
            <person name="Luo H."/>
            <person name="Baker S.E."/>
            <person name="Pisabarro A.G."/>
            <person name="Walton J.D."/>
            <person name="Blanchette R.A."/>
            <person name="Henrissat B."/>
            <person name="Martin F."/>
            <person name="Cullen D."/>
            <person name="Hibbett D.S."/>
            <person name="Grigoriev I.V."/>
        </authorList>
    </citation>
    <scope>NUCLEOTIDE SEQUENCE [LARGE SCALE GENOMIC DNA]</scope>
    <source>
        <strain evidence="10">FD-172 SS1</strain>
    </source>
</reference>
<gene>
    <name evidence="9" type="ORF">BOTBODRAFT_110904</name>
</gene>
<keyword evidence="10" id="KW-1185">Reference proteome</keyword>
<feature type="transmembrane region" description="Helical" evidence="7">
    <location>
        <begin position="370"/>
        <end position="389"/>
    </location>
</feature>
<evidence type="ECO:0000313" key="10">
    <source>
        <dbReference type="Proteomes" id="UP000027195"/>
    </source>
</evidence>
<dbReference type="InterPro" id="IPR020846">
    <property type="entry name" value="MFS_dom"/>
</dbReference>
<dbReference type="OrthoDB" id="440755at2759"/>
<feature type="transmembrane region" description="Helical" evidence="7">
    <location>
        <begin position="83"/>
        <end position="102"/>
    </location>
</feature>
<accession>A0A067MQN3</accession>
<dbReference type="InParanoid" id="A0A067MQN3"/>
<dbReference type="Pfam" id="PF07690">
    <property type="entry name" value="MFS_1"/>
    <property type="match status" value="1"/>
</dbReference>
<evidence type="ECO:0000256" key="1">
    <source>
        <dbReference type="ARBA" id="ARBA00004141"/>
    </source>
</evidence>
<keyword evidence="5 7" id="KW-0472">Membrane</keyword>
<name>A0A067MQN3_BOTB1</name>
<evidence type="ECO:0000259" key="8">
    <source>
        <dbReference type="PROSITE" id="PS50850"/>
    </source>
</evidence>
<dbReference type="Gene3D" id="1.20.1250.20">
    <property type="entry name" value="MFS general substrate transporter like domains"/>
    <property type="match status" value="2"/>
</dbReference>
<dbReference type="InterPro" id="IPR036259">
    <property type="entry name" value="MFS_trans_sf"/>
</dbReference>
<sequence length="453" mass="48572">MTRTPSPEDLEKANDTPPSTVFGEQLTKTESQGAPPEVPQGALRKIVIMSVLCSAQFFDIFNAVSSIACLPKLGEDLGFTPGALQWVLSAYTLTFAAFMVSAGRISDIYHPKPVFCAGYMLVGIMSVLCAVSVHPIMLLVFRAVQGIGAALTIPSAIAMIVQNFPDPEEQGRALSIFGAFGAVGNVIGFVLGGVLTARVNWRWVYYLVAIIVIPFAVLSFFALPKHSLPSVEGRRGLDWPGVATLTAGLILFVYAISDANDVGWGKPQIIVTLILSVVFIIGFFFVERFVKDPAVPPSIWSNQNFTPLFLYTWSVYWFLMGSELQLVLIFQDLFGWSPLSAAVHCIPIGVSGGISAYLTGVISPYIPRRILLVLGQLFMAVGVILFALVDSPDKYWSHVFPGMIVGMCGLALGYVGANIAIMAGARPGEEGVVGAMMNTAFQLGATIGLAGAY</sequence>
<dbReference type="FunCoup" id="A0A067MQN3">
    <property type="interactions" value="24"/>
</dbReference>
<dbReference type="AlphaFoldDB" id="A0A067MQN3"/>
<evidence type="ECO:0000313" key="9">
    <source>
        <dbReference type="EMBL" id="KDQ13881.1"/>
    </source>
</evidence>
<dbReference type="CDD" id="cd17321">
    <property type="entry name" value="MFS_MMR_MDR_like"/>
    <property type="match status" value="1"/>
</dbReference>
<dbReference type="SUPFAM" id="SSF103473">
    <property type="entry name" value="MFS general substrate transporter"/>
    <property type="match status" value="1"/>
</dbReference>
<dbReference type="PANTHER" id="PTHR42718">
    <property type="entry name" value="MAJOR FACILITATOR SUPERFAMILY MULTIDRUG TRANSPORTER MFSC"/>
    <property type="match status" value="1"/>
</dbReference>
<evidence type="ECO:0000256" key="5">
    <source>
        <dbReference type="ARBA" id="ARBA00023136"/>
    </source>
</evidence>
<keyword evidence="2" id="KW-0813">Transport</keyword>
<feature type="transmembrane region" description="Helical" evidence="7">
    <location>
        <begin position="173"/>
        <end position="197"/>
    </location>
</feature>
<dbReference type="EMBL" id="KL198041">
    <property type="protein sequence ID" value="KDQ13881.1"/>
    <property type="molecule type" value="Genomic_DNA"/>
</dbReference>
<evidence type="ECO:0000256" key="4">
    <source>
        <dbReference type="ARBA" id="ARBA00022989"/>
    </source>
</evidence>
<evidence type="ECO:0000256" key="3">
    <source>
        <dbReference type="ARBA" id="ARBA00022692"/>
    </source>
</evidence>
<feature type="region of interest" description="Disordered" evidence="6">
    <location>
        <begin position="1"/>
        <end position="20"/>
    </location>
</feature>
<evidence type="ECO:0000256" key="7">
    <source>
        <dbReference type="SAM" id="Phobius"/>
    </source>
</evidence>
<organism evidence="9 10">
    <name type="scientific">Botryobasidium botryosum (strain FD-172 SS1)</name>
    <dbReference type="NCBI Taxonomy" id="930990"/>
    <lineage>
        <taxon>Eukaryota</taxon>
        <taxon>Fungi</taxon>
        <taxon>Dikarya</taxon>
        <taxon>Basidiomycota</taxon>
        <taxon>Agaricomycotina</taxon>
        <taxon>Agaricomycetes</taxon>
        <taxon>Cantharellales</taxon>
        <taxon>Botryobasidiaceae</taxon>
        <taxon>Botryobasidium</taxon>
    </lineage>
</organism>
<dbReference type="GO" id="GO:0022857">
    <property type="term" value="F:transmembrane transporter activity"/>
    <property type="evidence" value="ECO:0007669"/>
    <property type="project" value="InterPro"/>
</dbReference>
<feature type="transmembrane region" description="Helical" evidence="7">
    <location>
        <begin position="269"/>
        <end position="287"/>
    </location>
</feature>
<evidence type="ECO:0000256" key="6">
    <source>
        <dbReference type="SAM" id="MobiDB-lite"/>
    </source>
</evidence>
<proteinExistence type="predicted"/>
<feature type="transmembrane region" description="Helical" evidence="7">
    <location>
        <begin position="336"/>
        <end position="358"/>
    </location>
</feature>
<feature type="transmembrane region" description="Helical" evidence="7">
    <location>
        <begin position="139"/>
        <end position="161"/>
    </location>
</feature>
<feature type="transmembrane region" description="Helical" evidence="7">
    <location>
        <begin position="395"/>
        <end position="417"/>
    </location>
</feature>
<feature type="transmembrane region" description="Helical" evidence="7">
    <location>
        <begin position="114"/>
        <end position="133"/>
    </location>
</feature>
<dbReference type="PROSITE" id="PS50850">
    <property type="entry name" value="MFS"/>
    <property type="match status" value="1"/>
</dbReference>
<feature type="transmembrane region" description="Helical" evidence="7">
    <location>
        <begin position="203"/>
        <end position="224"/>
    </location>
</feature>
<feature type="transmembrane region" description="Helical" evidence="7">
    <location>
        <begin position="236"/>
        <end position="257"/>
    </location>
</feature>
<protein>
    <recommendedName>
        <fullName evidence="8">Major facilitator superfamily (MFS) profile domain-containing protein</fullName>
    </recommendedName>
</protein>
<dbReference type="InterPro" id="IPR011701">
    <property type="entry name" value="MFS"/>
</dbReference>
<evidence type="ECO:0000256" key="2">
    <source>
        <dbReference type="ARBA" id="ARBA00022448"/>
    </source>
</evidence>
<keyword evidence="4 7" id="KW-1133">Transmembrane helix</keyword>
<feature type="transmembrane region" description="Helical" evidence="7">
    <location>
        <begin position="308"/>
        <end position="330"/>
    </location>
</feature>
<feature type="domain" description="Major facilitator superfamily (MFS) profile" evidence="8">
    <location>
        <begin position="48"/>
        <end position="453"/>
    </location>
</feature>